<feature type="site" description="Important for beta-aspartyl-AMP intermediate formation" evidence="11">
    <location>
        <position position="369"/>
    </location>
</feature>
<dbReference type="InterPro" id="IPR033738">
    <property type="entry name" value="AsnB_N"/>
</dbReference>
<feature type="binding site" evidence="10">
    <location>
        <position position="100"/>
    </location>
    <ligand>
        <name>L-glutamine</name>
        <dbReference type="ChEBI" id="CHEBI:58359"/>
    </ligand>
</feature>
<dbReference type="Proteomes" id="UP001178281">
    <property type="component" value="Unassembled WGS sequence"/>
</dbReference>
<dbReference type="NCBIfam" id="TIGR01536">
    <property type="entry name" value="asn_synth_AEB"/>
    <property type="match status" value="1"/>
</dbReference>
<dbReference type="GO" id="GO:0005524">
    <property type="term" value="F:ATP binding"/>
    <property type="evidence" value="ECO:0007669"/>
    <property type="project" value="UniProtKB-KW"/>
</dbReference>
<dbReference type="InterPro" id="IPR017932">
    <property type="entry name" value="GATase_2_dom"/>
</dbReference>
<dbReference type="InterPro" id="IPR051786">
    <property type="entry name" value="ASN_synthetase/amidase"/>
</dbReference>
<evidence type="ECO:0000256" key="3">
    <source>
        <dbReference type="ARBA" id="ARBA00012737"/>
    </source>
</evidence>
<evidence type="ECO:0000256" key="8">
    <source>
        <dbReference type="ARBA" id="ARBA00048741"/>
    </source>
</evidence>
<evidence type="ECO:0000256" key="10">
    <source>
        <dbReference type="PIRSR" id="PIRSR001589-2"/>
    </source>
</evidence>
<name>A0AA90NHR5_9ACTN</name>
<feature type="binding site" evidence="10">
    <location>
        <begin position="367"/>
        <end position="368"/>
    </location>
    <ligand>
        <name>ATP</name>
        <dbReference type="ChEBI" id="CHEBI:30616"/>
    </ligand>
</feature>
<dbReference type="InterPro" id="IPR001962">
    <property type="entry name" value="Asn_synthase"/>
</dbReference>
<comment type="caution">
    <text evidence="13">The sequence shown here is derived from an EMBL/GenBank/DDBJ whole genome shotgun (WGS) entry which is preliminary data.</text>
</comment>
<dbReference type="Gene3D" id="3.40.50.620">
    <property type="entry name" value="HUPs"/>
    <property type="match status" value="1"/>
</dbReference>
<dbReference type="PANTHER" id="PTHR43284:SF1">
    <property type="entry name" value="ASPARAGINE SYNTHETASE"/>
    <property type="match status" value="1"/>
</dbReference>
<dbReference type="PANTHER" id="PTHR43284">
    <property type="entry name" value="ASPARAGINE SYNTHETASE (GLUTAMINE-HYDROLYZING)"/>
    <property type="match status" value="1"/>
</dbReference>
<gene>
    <name evidence="13" type="primary">asnB</name>
    <name evidence="13" type="ORF">Q7X28_11610</name>
</gene>
<dbReference type="InterPro" id="IPR029055">
    <property type="entry name" value="Ntn_hydrolases_N"/>
</dbReference>
<evidence type="ECO:0000256" key="2">
    <source>
        <dbReference type="ARBA" id="ARBA00005752"/>
    </source>
</evidence>
<accession>A0AA90NHR5</accession>
<reference evidence="13" key="1">
    <citation type="submission" date="2023-08" db="EMBL/GenBank/DDBJ databases">
        <title>The draft genome of Tsukamurella strandjordii strain 050030.</title>
        <authorList>
            <person name="Zhao F."/>
            <person name="Feng Y."/>
            <person name="Zong Z."/>
        </authorList>
    </citation>
    <scope>NUCLEOTIDE SEQUENCE</scope>
    <source>
        <strain evidence="13">050030</strain>
    </source>
</reference>
<dbReference type="InterPro" id="IPR006426">
    <property type="entry name" value="Asn_synth_AEB"/>
</dbReference>
<dbReference type="SUPFAM" id="SSF56235">
    <property type="entry name" value="N-terminal nucleophile aminohydrolases (Ntn hydrolases)"/>
    <property type="match status" value="1"/>
</dbReference>
<keyword evidence="5 10" id="KW-0067">ATP-binding</keyword>
<dbReference type="RefSeq" id="WP_220659566.1">
    <property type="nucleotide sequence ID" value="NZ_BAAAII010000006.1"/>
</dbReference>
<comment type="catalytic activity">
    <reaction evidence="8">
        <text>L-aspartate + L-glutamine + ATP + H2O = L-asparagine + L-glutamate + AMP + diphosphate + H(+)</text>
        <dbReference type="Rhea" id="RHEA:12228"/>
        <dbReference type="ChEBI" id="CHEBI:15377"/>
        <dbReference type="ChEBI" id="CHEBI:15378"/>
        <dbReference type="ChEBI" id="CHEBI:29985"/>
        <dbReference type="ChEBI" id="CHEBI:29991"/>
        <dbReference type="ChEBI" id="CHEBI:30616"/>
        <dbReference type="ChEBI" id="CHEBI:33019"/>
        <dbReference type="ChEBI" id="CHEBI:58048"/>
        <dbReference type="ChEBI" id="CHEBI:58359"/>
        <dbReference type="ChEBI" id="CHEBI:456215"/>
        <dbReference type="EC" id="6.3.5.4"/>
    </reaction>
</comment>
<comment type="pathway">
    <text evidence="1">Amino-acid biosynthesis; L-asparagine biosynthesis; L-asparagine from L-aspartate (L-Gln route): step 1/1.</text>
</comment>
<dbReference type="Pfam" id="PF00733">
    <property type="entry name" value="Asn_synthase"/>
    <property type="match status" value="1"/>
</dbReference>
<keyword evidence="13" id="KW-0436">Ligase</keyword>
<evidence type="ECO:0000313" key="13">
    <source>
        <dbReference type="EMBL" id="MDP0398576.1"/>
    </source>
</evidence>
<evidence type="ECO:0000256" key="4">
    <source>
        <dbReference type="ARBA" id="ARBA00022741"/>
    </source>
</evidence>
<evidence type="ECO:0000256" key="7">
    <source>
        <dbReference type="ARBA" id="ARBA00022962"/>
    </source>
</evidence>
<keyword evidence="14" id="KW-1185">Reference proteome</keyword>
<evidence type="ECO:0000256" key="1">
    <source>
        <dbReference type="ARBA" id="ARBA00005187"/>
    </source>
</evidence>
<dbReference type="InterPro" id="IPR014729">
    <property type="entry name" value="Rossmann-like_a/b/a_fold"/>
</dbReference>
<evidence type="ECO:0000256" key="6">
    <source>
        <dbReference type="ARBA" id="ARBA00022888"/>
    </source>
</evidence>
<keyword evidence="4 10" id="KW-0547">Nucleotide-binding</keyword>
<dbReference type="SUPFAM" id="SSF52402">
    <property type="entry name" value="Adenine nucleotide alpha hydrolases-like"/>
    <property type="match status" value="1"/>
</dbReference>
<dbReference type="Pfam" id="PF13537">
    <property type="entry name" value="GATase_7"/>
    <property type="match status" value="1"/>
</dbReference>
<evidence type="ECO:0000259" key="12">
    <source>
        <dbReference type="PROSITE" id="PS51278"/>
    </source>
</evidence>
<dbReference type="GO" id="GO:0005829">
    <property type="term" value="C:cytosol"/>
    <property type="evidence" value="ECO:0007669"/>
    <property type="project" value="TreeGrafter"/>
</dbReference>
<dbReference type="CDD" id="cd00712">
    <property type="entry name" value="AsnB"/>
    <property type="match status" value="1"/>
</dbReference>
<evidence type="ECO:0000313" key="14">
    <source>
        <dbReference type="Proteomes" id="UP001178281"/>
    </source>
</evidence>
<sequence length="664" mass="73944">MCSIAGIYSRDLQADGFRDRLEAMNSAQRHRGPDGATIWHDGPIGFGHTRLAIVGVSDGVQPSFTEDGSIAVIFNGEIYNHRALRAELERKGHRLRAASDTEVIGHLYEEYGADFVRRLDGDFAIALWDGKTESLLLTRDRAGVKPLYVSAEDGRIVFASEAKAIFASGLVEPAVDPQGLADCQFYGHTVAPHTFWAGVQEVRPGTTVTYVDGEKQDESTYFRPFDLGVTERTAHRGEEGLADYQRAFDEAVGKRIPDEVEWGIALSGGLDSSAIAGVAAARHGERPLTISVEVVDSHLDETSDSQLVASHLGVPNIEVPVTGERMSELAEEAVYHFESPFWYGIVATPILDLMDTARERGLKVMMSGDGSDETLAGYDFYRLLRLRRILQRLRLTRFEPWFWRRTLKWFGAPIGFESEVAAINETLDAVEAEFGHVPAWIYMWTALEQRMRGVSRTPLPAHSSLPRPTSTVGLHRQLSYEAYTRLPHWVLSISDRLGMARSMELRVPFLDRDVLDSAAQLHPSLMLHGNTEKYALKKAVRDVLPRRTTARRKKPFMTPIGSWYLVDENGPTELVRRHMSRARLEEVGLFEPDAVARLLADVARNDGSWAAVTAEWACLSILATQILVQQYVVERRFDFPAVRAESDIVTTPNEKIGADGAAAT</sequence>
<keyword evidence="7 9" id="KW-0315">Glutamine amidotransferase</keyword>
<comment type="similarity">
    <text evidence="2">Belongs to the asparagine synthetase family.</text>
</comment>
<feature type="binding site" evidence="10">
    <location>
        <position position="292"/>
    </location>
    <ligand>
        <name>ATP</name>
        <dbReference type="ChEBI" id="CHEBI:30616"/>
    </ligand>
</feature>
<dbReference type="PROSITE" id="PS51278">
    <property type="entry name" value="GATASE_TYPE_2"/>
    <property type="match status" value="1"/>
</dbReference>
<dbReference type="GO" id="GO:0006529">
    <property type="term" value="P:asparagine biosynthetic process"/>
    <property type="evidence" value="ECO:0007669"/>
    <property type="project" value="UniProtKB-KW"/>
</dbReference>
<evidence type="ECO:0000256" key="9">
    <source>
        <dbReference type="PIRSR" id="PIRSR001589-1"/>
    </source>
</evidence>
<keyword evidence="9" id="KW-0028">Amino-acid biosynthesis</keyword>
<feature type="active site" description="For GATase activity" evidence="9">
    <location>
        <position position="2"/>
    </location>
</feature>
<proteinExistence type="inferred from homology"/>
<dbReference type="EMBL" id="JAUTIX010000004">
    <property type="protein sequence ID" value="MDP0398576.1"/>
    <property type="molecule type" value="Genomic_DNA"/>
</dbReference>
<organism evidence="13 14">
    <name type="scientific">Tsukamurella strandjordii</name>
    <dbReference type="NCBI Taxonomy" id="147577"/>
    <lineage>
        <taxon>Bacteria</taxon>
        <taxon>Bacillati</taxon>
        <taxon>Actinomycetota</taxon>
        <taxon>Actinomycetes</taxon>
        <taxon>Mycobacteriales</taxon>
        <taxon>Tsukamurellaceae</taxon>
        <taxon>Tsukamurella</taxon>
    </lineage>
</organism>
<dbReference type="EC" id="6.3.5.4" evidence="3"/>
<keyword evidence="6 9" id="KW-0061">Asparagine biosynthesis</keyword>
<dbReference type="PIRSF" id="PIRSF001589">
    <property type="entry name" value="Asn_synthetase_glu-h"/>
    <property type="match status" value="1"/>
</dbReference>
<dbReference type="GO" id="GO:0004066">
    <property type="term" value="F:asparagine synthase (glutamine-hydrolyzing) activity"/>
    <property type="evidence" value="ECO:0007669"/>
    <property type="project" value="UniProtKB-EC"/>
</dbReference>
<feature type="domain" description="Glutamine amidotransferase type-2" evidence="12">
    <location>
        <begin position="2"/>
        <end position="213"/>
    </location>
</feature>
<protein>
    <recommendedName>
        <fullName evidence="3">asparagine synthase (glutamine-hydrolyzing)</fullName>
        <ecNumber evidence="3">6.3.5.4</ecNumber>
    </recommendedName>
</protein>
<dbReference type="CDD" id="cd01991">
    <property type="entry name" value="Asn_synthase_B_C"/>
    <property type="match status" value="1"/>
</dbReference>
<evidence type="ECO:0000256" key="5">
    <source>
        <dbReference type="ARBA" id="ARBA00022840"/>
    </source>
</evidence>
<dbReference type="Gene3D" id="3.60.20.10">
    <property type="entry name" value="Glutamine Phosphoribosylpyrophosphate, subunit 1, domain 1"/>
    <property type="match status" value="1"/>
</dbReference>
<dbReference type="AlphaFoldDB" id="A0AA90NHR5"/>
<evidence type="ECO:0000256" key="11">
    <source>
        <dbReference type="PIRSR" id="PIRSR001589-3"/>
    </source>
</evidence>